<comment type="caution">
    <text evidence="3">The sequence shown here is derived from an EMBL/GenBank/DDBJ whole genome shotgun (WGS) entry which is preliminary data.</text>
</comment>
<protein>
    <submittedName>
        <fullName evidence="3">Uncharacterized protein</fullName>
    </submittedName>
</protein>
<feature type="signal peptide" evidence="2">
    <location>
        <begin position="1"/>
        <end position="24"/>
    </location>
</feature>
<dbReference type="Proteomes" id="UP001498469">
    <property type="component" value="Unassembled WGS sequence"/>
</dbReference>
<accession>A0ABU7UL45</accession>
<organism evidence="3 4">
    <name type="scientific">Clostridium frigoriphilum</name>
    <dbReference type="NCBI Taxonomy" id="443253"/>
    <lineage>
        <taxon>Bacteria</taxon>
        <taxon>Bacillati</taxon>
        <taxon>Bacillota</taxon>
        <taxon>Clostridia</taxon>
        <taxon>Eubacteriales</taxon>
        <taxon>Clostridiaceae</taxon>
        <taxon>Clostridium</taxon>
    </lineage>
</organism>
<reference evidence="3 4" key="1">
    <citation type="submission" date="2023-11" db="EMBL/GenBank/DDBJ databases">
        <title>Draft genome sequence of a psychrophilic Clostridium strain from permafrost water brine.</title>
        <authorList>
            <person name="Shcherbakova V.A."/>
            <person name="Trubitsyn V.E."/>
            <person name="Zakharyuk A.G."/>
        </authorList>
    </citation>
    <scope>NUCLEOTIDE SEQUENCE [LARGE SCALE GENOMIC DNA]</scope>
    <source>
        <strain evidence="3 4">14F</strain>
    </source>
</reference>
<proteinExistence type="predicted"/>
<feature type="compositionally biased region" description="Gly residues" evidence="1">
    <location>
        <begin position="158"/>
        <end position="168"/>
    </location>
</feature>
<dbReference type="EMBL" id="JAZHFS010000005">
    <property type="protein sequence ID" value="MEF2112140.1"/>
    <property type="molecule type" value="Genomic_DNA"/>
</dbReference>
<keyword evidence="2" id="KW-0732">Signal</keyword>
<evidence type="ECO:0000256" key="2">
    <source>
        <dbReference type="SAM" id="SignalP"/>
    </source>
</evidence>
<evidence type="ECO:0000313" key="3">
    <source>
        <dbReference type="EMBL" id="MEF2112140.1"/>
    </source>
</evidence>
<feature type="chain" id="PRO_5045217085" evidence="2">
    <location>
        <begin position="25"/>
        <end position="168"/>
    </location>
</feature>
<feature type="compositionally biased region" description="Polar residues" evidence="1">
    <location>
        <begin position="129"/>
        <end position="157"/>
    </location>
</feature>
<dbReference type="RefSeq" id="WP_216246523.1">
    <property type="nucleotide sequence ID" value="NZ_JAZHFS010000005.1"/>
</dbReference>
<keyword evidence="4" id="KW-1185">Reference proteome</keyword>
<gene>
    <name evidence="3" type="ORF">SJI18_07460</name>
</gene>
<sequence>MKSKKLWVALTLSLVLVTSGVVFAAETSTTVPVTTVAHKTLVLARTTGLRGYDYVTSVLKTKGFTDTQITAGLASGKTVYDLAKEKDMSEEQFKAALLAEKSKAIDASVTKGTITKEEGTTLKENIKTNTASCSGNFGEGNKNSNGTGNVRGTSNTHGNGGGMMGNGR</sequence>
<evidence type="ECO:0000256" key="1">
    <source>
        <dbReference type="SAM" id="MobiDB-lite"/>
    </source>
</evidence>
<feature type="region of interest" description="Disordered" evidence="1">
    <location>
        <begin position="129"/>
        <end position="168"/>
    </location>
</feature>
<name>A0ABU7UL45_9CLOT</name>
<evidence type="ECO:0000313" key="4">
    <source>
        <dbReference type="Proteomes" id="UP001498469"/>
    </source>
</evidence>